<feature type="binding site" evidence="1">
    <location>
        <position position="103"/>
    </location>
    <ligand>
        <name>a divalent metal cation</name>
        <dbReference type="ChEBI" id="CHEBI:60240"/>
        <label>1</label>
    </ligand>
</feature>
<name>A0AAQ3QS79_9BACT</name>
<feature type="binding site" evidence="1">
    <location>
        <position position="15"/>
    </location>
    <ligand>
        <name>a divalent metal cation</name>
        <dbReference type="ChEBI" id="CHEBI:60240"/>
        <label>1</label>
    </ligand>
</feature>
<keyword evidence="3" id="KW-1185">Reference proteome</keyword>
<dbReference type="InterPro" id="IPR032466">
    <property type="entry name" value="Metal_Hydrolase"/>
</dbReference>
<sequence>MLSSDDLSYYDAHLHLQDERLKEVITGLSKVYEEEHVAGVVVNGTRPEDWPAVLQLAVDYSFVIPSFGLHPWYVNEAPADWQNALIHHLNEADKLNKPAGIGECGLDKWIRDYDLDAQKRAFLWQLELAAERDLPLSIHCLKAWGTLYDVLRDVHKPKCGFLLHSYGGPADMVDAFVDQGAYFSFSGYFAREDKSAKLEAFRKVPLERLLIETDAPDMSPPIESIVYPLFDENEKRIINHPGNIGSVYRLAAHCLEYNEEELRKQVADNVQRFLGLS</sequence>
<dbReference type="KEGG" id="puo:RZN69_03440"/>
<evidence type="ECO:0000256" key="1">
    <source>
        <dbReference type="PIRSR" id="PIRSR005902-1"/>
    </source>
</evidence>
<feature type="binding site" evidence="1">
    <location>
        <position position="214"/>
    </location>
    <ligand>
        <name>a divalent metal cation</name>
        <dbReference type="ChEBI" id="CHEBI:60240"/>
        <label>1</label>
    </ligand>
</feature>
<gene>
    <name evidence="2" type="ORF">RZN69_03440</name>
</gene>
<dbReference type="Proteomes" id="UP001304300">
    <property type="component" value="Chromosome"/>
</dbReference>
<dbReference type="Pfam" id="PF01026">
    <property type="entry name" value="TatD_DNase"/>
    <property type="match status" value="1"/>
</dbReference>
<keyword evidence="2" id="KW-0378">Hydrolase</keyword>
<evidence type="ECO:0000313" key="2">
    <source>
        <dbReference type="EMBL" id="WOO42128.1"/>
    </source>
</evidence>
<dbReference type="InterPro" id="IPR001130">
    <property type="entry name" value="TatD-like"/>
</dbReference>
<reference evidence="2 3" key="1">
    <citation type="submission" date="2023-10" db="EMBL/GenBank/DDBJ databases">
        <title>Rubellicoccus peritrichatus gen. nov., sp. nov., isolated from an algae of coral reef tank.</title>
        <authorList>
            <person name="Luo J."/>
        </authorList>
    </citation>
    <scope>NUCLEOTIDE SEQUENCE [LARGE SCALE GENOMIC DNA]</scope>
    <source>
        <strain evidence="2 3">CR14</strain>
    </source>
</reference>
<dbReference type="Gene3D" id="3.20.20.140">
    <property type="entry name" value="Metal-dependent hydrolases"/>
    <property type="match status" value="1"/>
</dbReference>
<feature type="binding site" evidence="1">
    <location>
        <position position="164"/>
    </location>
    <ligand>
        <name>a divalent metal cation</name>
        <dbReference type="ChEBI" id="CHEBI:60240"/>
        <label>2</label>
    </ligand>
</feature>
<dbReference type="CDD" id="cd01310">
    <property type="entry name" value="TatD_DNAse"/>
    <property type="match status" value="1"/>
</dbReference>
<accession>A0AAQ3QS79</accession>
<dbReference type="PANTHER" id="PTHR47176:SF1">
    <property type="entry name" value="OS04G0577500 PROTEIN"/>
    <property type="match status" value="1"/>
</dbReference>
<proteinExistence type="predicted"/>
<feature type="binding site" evidence="1">
    <location>
        <position position="139"/>
    </location>
    <ligand>
        <name>a divalent metal cation</name>
        <dbReference type="ChEBI" id="CHEBI:60240"/>
        <label>2</label>
    </ligand>
</feature>
<dbReference type="SUPFAM" id="SSF51556">
    <property type="entry name" value="Metallo-dependent hydrolases"/>
    <property type="match status" value="1"/>
</dbReference>
<dbReference type="AlphaFoldDB" id="A0AAQ3QS79"/>
<dbReference type="PANTHER" id="PTHR47176">
    <property type="entry name" value="OSJNBA0020J04.13 PROTEIN"/>
    <property type="match status" value="1"/>
</dbReference>
<dbReference type="GO" id="GO:0016788">
    <property type="term" value="F:hydrolase activity, acting on ester bonds"/>
    <property type="evidence" value="ECO:0007669"/>
    <property type="project" value="InterPro"/>
</dbReference>
<dbReference type="GO" id="GO:0046872">
    <property type="term" value="F:metal ion binding"/>
    <property type="evidence" value="ECO:0007669"/>
    <property type="project" value="UniProtKB-KW"/>
</dbReference>
<keyword evidence="1" id="KW-0479">Metal-binding</keyword>
<protein>
    <submittedName>
        <fullName evidence="2">TatD family hydrolase</fullName>
    </submittedName>
</protein>
<dbReference type="RefSeq" id="WP_317834612.1">
    <property type="nucleotide sequence ID" value="NZ_CP136920.1"/>
</dbReference>
<evidence type="ECO:0000313" key="3">
    <source>
        <dbReference type="Proteomes" id="UP001304300"/>
    </source>
</evidence>
<feature type="binding site" evidence="1">
    <location>
        <position position="13"/>
    </location>
    <ligand>
        <name>a divalent metal cation</name>
        <dbReference type="ChEBI" id="CHEBI:60240"/>
        <label>1</label>
    </ligand>
</feature>
<dbReference type="PIRSF" id="PIRSF005902">
    <property type="entry name" value="DNase_TatD"/>
    <property type="match status" value="1"/>
</dbReference>
<organism evidence="2 3">
    <name type="scientific">Rubellicoccus peritrichatus</name>
    <dbReference type="NCBI Taxonomy" id="3080537"/>
    <lineage>
        <taxon>Bacteria</taxon>
        <taxon>Pseudomonadati</taxon>
        <taxon>Verrucomicrobiota</taxon>
        <taxon>Opitutia</taxon>
        <taxon>Puniceicoccales</taxon>
        <taxon>Cerasicoccaceae</taxon>
        <taxon>Rubellicoccus</taxon>
    </lineage>
</organism>
<dbReference type="EMBL" id="CP136920">
    <property type="protein sequence ID" value="WOO42128.1"/>
    <property type="molecule type" value="Genomic_DNA"/>
</dbReference>